<accession>A0AAD7X2X4</accession>
<evidence type="ECO:0000313" key="2">
    <source>
        <dbReference type="EMBL" id="KAJ8418350.1"/>
    </source>
</evidence>
<gene>
    <name evidence="2" type="ORF">AAFF_G00140590</name>
</gene>
<proteinExistence type="predicted"/>
<dbReference type="EMBL" id="JAINUG010000002">
    <property type="protein sequence ID" value="KAJ8418350.1"/>
    <property type="molecule type" value="Genomic_DNA"/>
</dbReference>
<dbReference type="AlphaFoldDB" id="A0AAD7X2X4"/>
<protein>
    <submittedName>
        <fullName evidence="2">Uncharacterized protein</fullName>
    </submittedName>
</protein>
<organism evidence="2 3">
    <name type="scientific">Aldrovandia affinis</name>
    <dbReference type="NCBI Taxonomy" id="143900"/>
    <lineage>
        <taxon>Eukaryota</taxon>
        <taxon>Metazoa</taxon>
        <taxon>Chordata</taxon>
        <taxon>Craniata</taxon>
        <taxon>Vertebrata</taxon>
        <taxon>Euteleostomi</taxon>
        <taxon>Actinopterygii</taxon>
        <taxon>Neopterygii</taxon>
        <taxon>Teleostei</taxon>
        <taxon>Notacanthiformes</taxon>
        <taxon>Halosauridae</taxon>
        <taxon>Aldrovandia</taxon>
    </lineage>
</organism>
<evidence type="ECO:0000256" key="1">
    <source>
        <dbReference type="SAM" id="MobiDB-lite"/>
    </source>
</evidence>
<feature type="compositionally biased region" description="Polar residues" evidence="1">
    <location>
        <begin position="118"/>
        <end position="127"/>
    </location>
</feature>
<feature type="region of interest" description="Disordered" evidence="1">
    <location>
        <begin position="100"/>
        <end position="134"/>
    </location>
</feature>
<sequence>MTYSKLWRSPPHSVRLVRPRGQAMAPFPAGWSTTKEEGGGGGGLRRLRNPRRTAPTVTAAAPELPGARGAQAWLRPQHHKRLDLSHCDKQTAGEKVSILTSASGGRGRTDTCPPQPHPASTAQSEPSRQGRALAGRHSAGLEMNPLPDRITPATPAPGGNPRVPLLVVPALSPAHTNCPLIPATCPHRLAGVRASPSPGLHPVCSAL</sequence>
<reference evidence="2" key="1">
    <citation type="journal article" date="2023" name="Science">
        <title>Genome structures resolve the early diversification of teleost fishes.</title>
        <authorList>
            <person name="Parey E."/>
            <person name="Louis A."/>
            <person name="Montfort J."/>
            <person name="Bouchez O."/>
            <person name="Roques C."/>
            <person name="Iampietro C."/>
            <person name="Lluch J."/>
            <person name="Castinel A."/>
            <person name="Donnadieu C."/>
            <person name="Desvignes T."/>
            <person name="Floi Bucao C."/>
            <person name="Jouanno E."/>
            <person name="Wen M."/>
            <person name="Mejri S."/>
            <person name="Dirks R."/>
            <person name="Jansen H."/>
            <person name="Henkel C."/>
            <person name="Chen W.J."/>
            <person name="Zahm M."/>
            <person name="Cabau C."/>
            <person name="Klopp C."/>
            <person name="Thompson A.W."/>
            <person name="Robinson-Rechavi M."/>
            <person name="Braasch I."/>
            <person name="Lecointre G."/>
            <person name="Bobe J."/>
            <person name="Postlethwait J.H."/>
            <person name="Berthelot C."/>
            <person name="Roest Crollius H."/>
            <person name="Guiguen Y."/>
        </authorList>
    </citation>
    <scope>NUCLEOTIDE SEQUENCE</scope>
    <source>
        <strain evidence="2">NC1722</strain>
    </source>
</reference>
<dbReference type="Proteomes" id="UP001221898">
    <property type="component" value="Unassembled WGS sequence"/>
</dbReference>
<evidence type="ECO:0000313" key="3">
    <source>
        <dbReference type="Proteomes" id="UP001221898"/>
    </source>
</evidence>
<feature type="region of interest" description="Disordered" evidence="1">
    <location>
        <begin position="17"/>
        <end position="58"/>
    </location>
</feature>
<comment type="caution">
    <text evidence="2">The sequence shown here is derived from an EMBL/GenBank/DDBJ whole genome shotgun (WGS) entry which is preliminary data.</text>
</comment>
<keyword evidence="3" id="KW-1185">Reference proteome</keyword>
<name>A0AAD7X2X4_9TELE</name>